<keyword evidence="1" id="KW-0812">Transmembrane</keyword>
<protein>
    <recommendedName>
        <fullName evidence="2">MULE transposase domain-containing protein</fullName>
    </recommendedName>
</protein>
<keyword evidence="4" id="KW-1185">Reference proteome</keyword>
<name>A0AAV6ICE5_9ERIC</name>
<evidence type="ECO:0000259" key="2">
    <source>
        <dbReference type="Pfam" id="PF10551"/>
    </source>
</evidence>
<dbReference type="PANTHER" id="PTHR31973">
    <property type="entry name" value="POLYPROTEIN, PUTATIVE-RELATED"/>
    <property type="match status" value="1"/>
</dbReference>
<evidence type="ECO:0000256" key="1">
    <source>
        <dbReference type="SAM" id="Phobius"/>
    </source>
</evidence>
<dbReference type="InterPro" id="IPR018289">
    <property type="entry name" value="MULE_transposase_dom"/>
</dbReference>
<comment type="caution">
    <text evidence="3">The sequence shown here is derived from an EMBL/GenBank/DDBJ whole genome shotgun (WGS) entry which is preliminary data.</text>
</comment>
<evidence type="ECO:0000313" key="4">
    <source>
        <dbReference type="Proteomes" id="UP000823749"/>
    </source>
</evidence>
<keyword evidence="1" id="KW-0472">Membrane</keyword>
<dbReference type="Proteomes" id="UP000823749">
    <property type="component" value="Chromosome 11"/>
</dbReference>
<feature type="transmembrane region" description="Helical" evidence="1">
    <location>
        <begin position="39"/>
        <end position="61"/>
    </location>
</feature>
<keyword evidence="1" id="KW-1133">Transmembrane helix</keyword>
<evidence type="ECO:0000313" key="3">
    <source>
        <dbReference type="EMBL" id="KAG5526376.1"/>
    </source>
</evidence>
<gene>
    <name evidence="3" type="ORF">RHGRI_032605</name>
</gene>
<dbReference type="Pfam" id="PF10551">
    <property type="entry name" value="MULE"/>
    <property type="match status" value="1"/>
</dbReference>
<dbReference type="PANTHER" id="PTHR31973:SF166">
    <property type="entry name" value="OS10G0104700 PROTEIN"/>
    <property type="match status" value="1"/>
</dbReference>
<proteinExistence type="predicted"/>
<dbReference type="AlphaFoldDB" id="A0AAV6ICE5"/>
<reference evidence="3" key="1">
    <citation type="submission" date="2020-08" db="EMBL/GenBank/DDBJ databases">
        <title>Plant Genome Project.</title>
        <authorList>
            <person name="Zhang R.-G."/>
        </authorList>
    </citation>
    <scope>NUCLEOTIDE SEQUENCE</scope>
    <source>
        <strain evidence="3">WSP0</strain>
        <tissue evidence="3">Leaf</tissue>
    </source>
</reference>
<organism evidence="3 4">
    <name type="scientific">Rhododendron griersonianum</name>
    <dbReference type="NCBI Taxonomy" id="479676"/>
    <lineage>
        <taxon>Eukaryota</taxon>
        <taxon>Viridiplantae</taxon>
        <taxon>Streptophyta</taxon>
        <taxon>Embryophyta</taxon>
        <taxon>Tracheophyta</taxon>
        <taxon>Spermatophyta</taxon>
        <taxon>Magnoliopsida</taxon>
        <taxon>eudicotyledons</taxon>
        <taxon>Gunneridae</taxon>
        <taxon>Pentapetalae</taxon>
        <taxon>asterids</taxon>
        <taxon>Ericales</taxon>
        <taxon>Ericaceae</taxon>
        <taxon>Ericoideae</taxon>
        <taxon>Rhodoreae</taxon>
        <taxon>Rhododendron</taxon>
    </lineage>
</organism>
<feature type="domain" description="MULE transposase" evidence="2">
    <location>
        <begin position="366"/>
        <end position="456"/>
    </location>
</feature>
<dbReference type="EMBL" id="JACTNZ010000011">
    <property type="protein sequence ID" value="KAG5526376.1"/>
    <property type="molecule type" value="Genomic_DNA"/>
</dbReference>
<accession>A0AAV6ICE5</accession>
<sequence length="575" mass="65366">MITLSSTVPNSVFTFLLLLNGDRESPPVPAPLLLPRTFGAFLLCSVSLVIECYYYCVFVFIQGVMERTIMFLCKYGLHILSVRLSSSGRLKDVLCSICNRWKNLTVDKFSVSYAFEDGYCALKNETDFENMLFLLISFDSINAKVDEDKHSSRVIVGNTIDEEFDDQLEEDVDRIDHKEKYCKHAETRYLTEGWADLIEGVGQDFLVVSRSLGSPQIFHICVSGERRLVSGDLVSSPTASFTSSVKNRKGNTWGFNHCRPFLCLDVTHLKGRYKGTLLAAIGKDANQCLFPIAYAIFGAENDAKGELYGDYEGSLDRLWWYVEAARATNPGSVLRLESDLVTNEFLRLFVSFDACIKGFNHCLPFLCLDATPLKGRYKGTLLAATGKDANQCLFPIAYAIFGAENDTNWAWFLGLLRSTLSPQSITFITDRNADLVNNIPVMFPDCHHAYFLYHLQCNLRDHFPGRFRKGFRNRLVELFNDCAYASSVLVYKATENFFYQFGGDKARTYIVSVPKEHWSDAYFEGNRYGEMSSSAMESFNKWILAARQLPVFHLVDELRRKIMKQMAARRLKSKK</sequence>